<keyword evidence="2" id="KW-1185">Reference proteome</keyword>
<gene>
    <name evidence="1" type="ORF">H1191_11755</name>
</gene>
<dbReference type="InterPro" id="IPR036671">
    <property type="entry name" value="DPH_MB_sf"/>
</dbReference>
<dbReference type="EMBL" id="JACEIQ010000011">
    <property type="protein sequence ID" value="MBA4494982.1"/>
    <property type="molecule type" value="Genomic_DNA"/>
</dbReference>
<reference evidence="1 2" key="1">
    <citation type="submission" date="2020-07" db="EMBL/GenBank/DDBJ databases">
        <authorList>
            <person name="Feng H."/>
        </authorList>
    </citation>
    <scope>NUCLEOTIDE SEQUENCE [LARGE SCALE GENOMIC DNA]</scope>
    <source>
        <strain evidence="2">s-10</strain>
    </source>
</reference>
<evidence type="ECO:0000313" key="2">
    <source>
        <dbReference type="Proteomes" id="UP000535491"/>
    </source>
</evidence>
<dbReference type="Proteomes" id="UP000535491">
    <property type="component" value="Unassembled WGS sequence"/>
</dbReference>
<proteinExistence type="predicted"/>
<sequence>MYERMRRELSYIQGLVEGNQSFQNSTEFKVIQRLAEVVDELIETTQKLDTRQAELEEYVESIEEDLNDLELFAYDDEEDDEEVLELTCPECGEDVLVEAEDLEDESVELLCPKCHTVLIVEDASDQEEKELVNNGEGI</sequence>
<accession>A0A7W1WRZ3</accession>
<dbReference type="InterPro" id="IPR054688">
    <property type="entry name" value="CD1247_N"/>
</dbReference>
<comment type="caution">
    <text evidence="1">The sequence shown here is derived from an EMBL/GenBank/DDBJ whole genome shotgun (WGS) entry which is preliminary data.</text>
</comment>
<protein>
    <submittedName>
        <fullName evidence="1">AraC family transcriptional regulator</fullName>
    </submittedName>
</protein>
<dbReference type="SUPFAM" id="SSF144217">
    <property type="entry name" value="CSL zinc finger"/>
    <property type="match status" value="1"/>
</dbReference>
<dbReference type="NCBIfam" id="NF045650">
    <property type="entry name" value="CD1247_Nterm"/>
    <property type="match status" value="1"/>
</dbReference>
<dbReference type="RefSeq" id="WP_181752222.1">
    <property type="nucleotide sequence ID" value="NZ_JACEIQ010000011.1"/>
</dbReference>
<organism evidence="1 2">
    <name type="scientific">Paenactinomyces guangxiensis</name>
    <dbReference type="NCBI Taxonomy" id="1490290"/>
    <lineage>
        <taxon>Bacteria</taxon>
        <taxon>Bacillati</taxon>
        <taxon>Bacillota</taxon>
        <taxon>Bacilli</taxon>
        <taxon>Bacillales</taxon>
        <taxon>Thermoactinomycetaceae</taxon>
        <taxon>Paenactinomyces</taxon>
    </lineage>
</organism>
<dbReference type="AlphaFoldDB" id="A0A7W1WRZ3"/>
<name>A0A7W1WRZ3_9BACL</name>
<evidence type="ECO:0000313" key="1">
    <source>
        <dbReference type="EMBL" id="MBA4494982.1"/>
    </source>
</evidence>